<sequence>MTSDGTPTSYIGLIAANGSFDPGAFHYQRTNKPAQPAPPAESGDGKSRNPPKLATDNLQIRPKKN</sequence>
<comment type="caution">
    <text evidence="2">The sequence shown here is derived from an EMBL/GenBank/DDBJ whole genome shotgun (WGS) entry which is preliminary data.</text>
</comment>
<gene>
    <name evidence="2" type="ORF">CRHIZ90672A_00012606</name>
</gene>
<keyword evidence="3" id="KW-1185">Reference proteome</keyword>
<name>A0A9N9VRQ5_9HYPO</name>
<proteinExistence type="predicted"/>
<organism evidence="2 3">
    <name type="scientific">Clonostachys rhizophaga</name>
    <dbReference type="NCBI Taxonomy" id="160324"/>
    <lineage>
        <taxon>Eukaryota</taxon>
        <taxon>Fungi</taxon>
        <taxon>Dikarya</taxon>
        <taxon>Ascomycota</taxon>
        <taxon>Pezizomycotina</taxon>
        <taxon>Sordariomycetes</taxon>
        <taxon>Hypocreomycetidae</taxon>
        <taxon>Hypocreales</taxon>
        <taxon>Bionectriaceae</taxon>
        <taxon>Clonostachys</taxon>
    </lineage>
</organism>
<dbReference type="EMBL" id="CABFNQ020000731">
    <property type="protein sequence ID" value="CAH0028312.1"/>
    <property type="molecule type" value="Genomic_DNA"/>
</dbReference>
<evidence type="ECO:0000313" key="2">
    <source>
        <dbReference type="EMBL" id="CAH0028312.1"/>
    </source>
</evidence>
<evidence type="ECO:0000313" key="3">
    <source>
        <dbReference type="Proteomes" id="UP000696573"/>
    </source>
</evidence>
<dbReference type="OrthoDB" id="10288173at2759"/>
<feature type="region of interest" description="Disordered" evidence="1">
    <location>
        <begin position="20"/>
        <end position="65"/>
    </location>
</feature>
<reference evidence="2" key="1">
    <citation type="submission" date="2021-10" db="EMBL/GenBank/DDBJ databases">
        <authorList>
            <person name="Piombo E."/>
        </authorList>
    </citation>
    <scope>NUCLEOTIDE SEQUENCE</scope>
</reference>
<accession>A0A9N9VRQ5</accession>
<dbReference type="AlphaFoldDB" id="A0A9N9VRQ5"/>
<protein>
    <submittedName>
        <fullName evidence="2">Uncharacterized protein</fullName>
    </submittedName>
</protein>
<evidence type="ECO:0000256" key="1">
    <source>
        <dbReference type="SAM" id="MobiDB-lite"/>
    </source>
</evidence>
<dbReference type="Proteomes" id="UP000696573">
    <property type="component" value="Unassembled WGS sequence"/>
</dbReference>